<sequence>MRFFKIFLIVFFSLVGVCGATYGIMLATGYFDQERIEPEDIYFEQSVYNEVGALDENGNVSFEITIQSSTQDVTEKRVQLSFKNQTLPVVQGRISNGIISIPEKANIGEPFKVYVTQEYMDETGGNWNKGGASTIVARTDIIGVTQAETTINVDVPVYSIKAVAKVNGVEATTFSVNSTFTVEPEFTPALSAYMFGGTETKSVYYAFTTSQGNVNNYIEDLGVIEGKRTFRALMQTEQPITITAYVFNNSEIELENEALYTEEADLIRQASNATFGKSSSVNVNFVTQTIEGFEISSLSNQLPFNKTTRVYANSANEEDYSLGIKVYTSDTSVDMSYKLSDVGIRIVLPEGSNGNEVVVAGYSSMIGVTPEGDVVTGEDIDAAEDTIYYLPTTNTQNMNNSYWTLAANNPSVNFNIEVRVFGNENEFSESFPAEDRVRQTSSWSTAGVVSTSLTWKNEDPVTLKYEDAENEQDIVHRSYNLYNNISITQGSYTTIRYIAYTSVEGENITDMISGVVDNSLFNFTSLFQSYGLGTYASAAEIVDTGEFETKGTGTFNVIAVVIQTNYLGAPILSEDGYYQVVTLVKSQDNPLSNQPLEFTITKTLKTISSYVIASEDVLTRVKGNLSSQELTNYNLNYTIEGAKNALDSSYSSHYAFTGTTETAAFVMEIRIATGDEAIFIDAWNNNETTIQFRNTSTDMLSNVLTYQKLGISVGNIRDLGDGYSAIYVPFIARNVTQDTKVQFELLYQKTESKLETLSCYDYDSPTVQKTFEVYDGNPNKIVFGNTENNGIVTSENSRIEKSIEIEDNGQVEGDGRYIATDISTAYALTGYGGDLESELFNSDGRFNVLVYDKYNNLIGDLTDGTGMVNYAETSSTDEDGNYTVIVRTNVKSSEFSSSTSDYPSATLYFHESQGGYVSRIEYVSDFDGSENREFDIDISFDNEDNVYTSNTIVNMQTIGVEDRMVTLKGAQALFRITYSLNGTEYILYNVTDFEASYIENYSDWLGFNEGGDTLEIRQSFGNSLNFNITASVPELFINQVIGFTVNPAIVLTSSEITPTQTGAESVGENPVYRGVYSDNIINVELTFENYSYASAAGIQVCNENGEAFNTAYSSAIIDNNGNSISLEINFGADKLGQQVVTLYTGSDPNNIGFGFRQNLYFNVTPNRQVEVNGNYTLESDGTYNLGTIYLKGSQSAGVYERIEIYSAADSALLNIVKRLLEETDTDGTLTSFENLNLSFNPTSILPTHETERYFIDNNTATGAFVEIRGELPETETLELYILYGTEGNLTSIAKIKFNVSANVIVPDLSANNGSLQGTSTSGDITHKAFANYNSTQEEDTLHLVLVSGYTYTYNDILYLFNNDAGRLTEGENAGKFNLSFANSSSYVANNETSTISVNSSIVNANQSTFEIVQDGVASIRFNVVIIPGSYEFVKYNTQNDERTDSDYANLINNLNRNIYLLNDMTYLQDEEIYDSYFGGKTENLYYDRPVNENDPHDRNPYGISYYYANKTNYLFRIVNEDGTSNPNAYATFDSSTGILTTYTYGTEKFIRIECYSGADQTVIFSYRIKIVPNADLNVYYPYIYGANPTGTGVAEYLEFTPNTDIHLNLNEVFAENIPNYREDENGNPVGKRFALQSQDNGAYVDVETDYTLRFSISSLTVGSSPITGNNISGFASVTQDGNLSIYYLAGTMITVGLHVEAYLGENSLGASADYTVIVGYDYGEFSFRDPDNLSLPFDDSEDPIVIEAESGEEGESGYTLNLNEKVALARIQGGLATKSDLLNFYFYNENQEDSLQFDATRSIITLSDKYENGLVSDLTFKVLLYTRYGANTAYKVLNVVFKSNIQAEIAQTDYVIYGSGTKFTTYSDRTIDLKNVLALTRTDGDNPTIVWGTSTLVARHYGEITTDITMDEGVISLPQLTSARTYNLTLTLSLKDITDPFIYNFTLTVYPNVKTIYDAENPYPHTDNIYANSEETKIVAIESIEADLGGELQPDNSSLFKILDSTGTGYYVNPGEGEQGSNYLGVFVEDGISAIESAQVNLVDKVPTLFVTTKAIDSITPVTIRIELTVNYVVYNAYVYFEVIPDTSVELNYPTASGEARTAEYIYLPSGEEYTINFANPALFGTNNRIVLRDVEEGDFGPTDDKGHTVAIRLGGTNWQRYIVPDNANDGKGIPEGESYTLTSTSIKLKWKEGVSSVNSLDLSFVIIIDGIERDTYTVRVDKNLGNVYGAEVNYFGDTEVASDGQEYEIFILNDNEDAIFSANYQRLTFIGKSDLADGTIISANDIGGNFAEISIDNGATFNTSVTLDSTYRNTQVKLIMRFTELGDTPTERIDPYGNANQVNSFAKYFTISGNRNFSDIATVGTAEVVTRISVYYRGDLVDYSKYSDGALSASGVSGGLDDIALDLSEPTTNSTLDFNLDGVNGTFVTYGYKAVFDFKIGNGKSASQGYIEVEANESLTGVLGVSGESNIWEITKYNGQNYPQDYFAPEQNRSITMSLYLVADTDYDYTQFDENGDFSSDSIIYWAGDDEATLRYPPSRVLPVQMPYTTGSGSNQTTSYYTYDFNINADGAKNQGNYVVYKVTYTVQISDTESQSVSEYIMLKVMPDWQYSLRNGEGATSTQNSESTPLYIYYTGKGGLSPTDSETELPLTLARTGSTSRVVLTHTNGQDTSNQATDFTYTLSPSLQNYLTLSSTGSNVIQFERGALTANYGDINGYIDITDEFGYTLRYYVVLKANTTSTNIALIIDSEGSQVLGSEIWEGSSIYLLDYNTYVNDWATTERRSNLADIGADYYILISGYGETFNDSTAPAATFTALNSDGTNSDSIEKTEIEESDENYTKYANRLAEFRVMNTAFYSGALSVPLTLQIELTINKGSTENVLISTNIFLRQRYATTISSANSNNVLDNEDFDVSNFINISDRKIGDNLGNATVGNYDYSIDLSGVNLESGSLEVRVELSRPGVTATTGVLTIPSSELNGQGGQYFFLSDFEGFESVDFSQYDLNNENTYIRILSFAITGSTNSNNTPIMYTYQSTSRGVTTESIIVLNPTTQPLYLQATTEINNENITFVYGSEQTETEEDDSSSYEITPTAIPSSAASTRITFSSSNFVTKKEEDKSKVENYNYLPDKLTVELYESTELTTPYSNQFDLTDKIKKDKKVSLNTMDVVSTNTADETAEENNVLLNVRTNYGVKQVKFTLNYDGTQAKSLRYELSEAVLQTGGLTEEQLDNVTNGVWTFTLSDMPLTSEDLLKVKATTIYSDTITLSIPKGFVSGARRQLSISVSSNGENLTTTPYVVNVTETYAHYIHIPLSTILGKSTFTEDDINANYTVTITHDNLNTQITYVPLNDNIDGSKNISSSVNGNMASLTISNFNILELEQEDNIAARDVLDVLSVSQFNTATKTTLTSIYKGYITKFAKSNLYNSNSIGYTVTPNPYGVDTSGNTGTLSYKQIDAAACEPTPVSGRTVYTIRADMWTQGFQVVGRSGDVISLLNYYFGLGDKIFFEINTDDEQIPGGFGAGLATIDAYGTITTDPSFDITTNAISISIRAYVDKTNDRANSIEVGTIALVLTENTLTAPSVGNYTIQRKSTGLSSTGAVVETLYESLNYTVNSPNDRVIDINELDFPVRSSTDSIASWRYNYTLIELFQSGTIINANSNDTSKIDIALRTINDRTSLRSREVTATIQAVSKTTGEVLTSIPIMFKFDGNGYNLSLGKISNGNFVAFEDGIYTINSENIGNYQYDITIDLPTIFEDNIITGLNYDYSLIVTNYSSASGENIQIDDIGIGSGGSSTGQTQPINEIIVFEARAYSSSETNSLLGTKYIGYISDVAVTAGGVALDLRNAFANEDYYGDIIRYETTRTGLTIPISTDFAQIGYNTNWDLTEDDEGYDESLKEEKAKFITPSIDDKNMNAGINHSWVLEATENQTTSISVNKAYYNLINVKLKYKQSFVIEGTFSNSLTSDLNAKVDIEDLKAFLANSGSNNYTYALKENKDYLTINNYNTESRDGGESSEEQPLNAPEYIANIRNILETDGENPPKYSFYKLEYNGQGTSSTNYIVTNEGTMSNFNLEKIGLTSLTEIALTNYPTVTVHDSVTNIAEGEHYLLNETYSAERNKAHFIEIATKFPIKQETGEELDQYPIYQTTSESPDFITNIGSEYASNSVMYTGTIVTMEANKIYNIIVTPYWDDSYNYYIYTSDKTQIQLHVFTPTESSESNPSLGDQTQEALYNGRYSYVYMPLNVDMPLDDNEKPILDADYYIFISENSSNGYYEMSFKMASSNVSSGFEGSKRTEYGWYYFTGFNSEIFTENITSIETFTADQDKVITLSNDSKYIYRYEPVGEQNQYQYFYLSGNTIDLNKIYYNGSTLSYRNGTIRAITQFSNFSATEFSAIISSSGSNKTVSLFKTLEDTGFEDYGFRLDATNIPITGNIEIANTVSLDKGYYEITGNGQSKYIYVKADSSISVTELFKFDSQEPSSGTTYSIRGYELDGNITDLDSAVATNRIFFKDNNYSGLVYNFSGVKSSNDNYIEVDTSLNNCEIIGVNNPTVKFPEAGTYLITQENGSSVQYVATENGEELNLGDINPETQNSYFDFNFSTGDGCVKYTINKIVIEN</sequence>
<organism evidence="1 2">
    <name type="scientific">Candidatus Caccopulliclostridium gallistercoris</name>
    <dbReference type="NCBI Taxonomy" id="2840719"/>
    <lineage>
        <taxon>Bacteria</taxon>
        <taxon>Bacillati</taxon>
        <taxon>Bacillota</taxon>
        <taxon>Clostridia</taxon>
        <taxon>Candidatus Caccopulliclostridium</taxon>
    </lineage>
</organism>
<accession>A0A9D1SZ44</accession>
<proteinExistence type="predicted"/>
<evidence type="ECO:0000313" key="2">
    <source>
        <dbReference type="Proteomes" id="UP000886861"/>
    </source>
</evidence>
<reference evidence="1" key="1">
    <citation type="submission" date="2020-10" db="EMBL/GenBank/DDBJ databases">
        <authorList>
            <person name="Gilroy R."/>
        </authorList>
    </citation>
    <scope>NUCLEOTIDE SEQUENCE</scope>
    <source>
        <strain evidence="1">CHK186-9395</strain>
    </source>
</reference>
<protein>
    <submittedName>
        <fullName evidence="1">Uncharacterized protein</fullName>
    </submittedName>
</protein>
<dbReference type="EMBL" id="DVOJ01000017">
    <property type="protein sequence ID" value="HIV01899.1"/>
    <property type="molecule type" value="Genomic_DNA"/>
</dbReference>
<dbReference type="Proteomes" id="UP000886861">
    <property type="component" value="Unassembled WGS sequence"/>
</dbReference>
<evidence type="ECO:0000313" key="1">
    <source>
        <dbReference type="EMBL" id="HIV01899.1"/>
    </source>
</evidence>
<gene>
    <name evidence="1" type="ORF">IAA62_05050</name>
</gene>
<name>A0A9D1SZ44_9FIRM</name>
<comment type="caution">
    <text evidence="1">The sequence shown here is derived from an EMBL/GenBank/DDBJ whole genome shotgun (WGS) entry which is preliminary data.</text>
</comment>
<reference evidence="1" key="2">
    <citation type="journal article" date="2021" name="PeerJ">
        <title>Extensive microbial diversity within the chicken gut microbiome revealed by metagenomics and culture.</title>
        <authorList>
            <person name="Gilroy R."/>
            <person name="Ravi A."/>
            <person name="Getino M."/>
            <person name="Pursley I."/>
            <person name="Horton D.L."/>
            <person name="Alikhan N.F."/>
            <person name="Baker D."/>
            <person name="Gharbi K."/>
            <person name="Hall N."/>
            <person name="Watson M."/>
            <person name="Adriaenssens E.M."/>
            <person name="Foster-Nyarko E."/>
            <person name="Jarju S."/>
            <person name="Secka A."/>
            <person name="Antonio M."/>
            <person name="Oren A."/>
            <person name="Chaudhuri R.R."/>
            <person name="La Ragione R."/>
            <person name="Hildebrand F."/>
            <person name="Pallen M.J."/>
        </authorList>
    </citation>
    <scope>NUCLEOTIDE SEQUENCE</scope>
    <source>
        <strain evidence="1">CHK186-9395</strain>
    </source>
</reference>